<evidence type="ECO:0000256" key="5">
    <source>
        <dbReference type="ARBA" id="ARBA00022989"/>
    </source>
</evidence>
<comment type="subcellular location">
    <subcellularLocation>
        <location evidence="1">Cell membrane</location>
        <topology evidence="1">Multi-pass membrane protein</topology>
    </subcellularLocation>
</comment>
<feature type="transmembrane region" description="Helical" evidence="8">
    <location>
        <begin position="293"/>
        <end position="311"/>
    </location>
</feature>
<feature type="transmembrane region" description="Helical" evidence="8">
    <location>
        <begin position="447"/>
        <end position="468"/>
    </location>
</feature>
<feature type="transmembrane region" description="Helical" evidence="8">
    <location>
        <begin position="214"/>
        <end position="239"/>
    </location>
</feature>
<protein>
    <submittedName>
        <fullName evidence="12">Mechanosensitive ion channel</fullName>
    </submittedName>
</protein>
<feature type="region of interest" description="Disordered" evidence="7">
    <location>
        <begin position="767"/>
        <end position="810"/>
    </location>
</feature>
<dbReference type="Pfam" id="PF00924">
    <property type="entry name" value="MS_channel_2nd"/>
    <property type="match status" value="1"/>
</dbReference>
<dbReference type="Gene3D" id="3.30.70.100">
    <property type="match status" value="1"/>
</dbReference>
<evidence type="ECO:0000259" key="10">
    <source>
        <dbReference type="Pfam" id="PF21082"/>
    </source>
</evidence>
<feature type="transmembrane region" description="Helical" evidence="8">
    <location>
        <begin position="251"/>
        <end position="273"/>
    </location>
</feature>
<organism evidence="12 13">
    <name type="scientific">Segnochrobactrum spirostomi</name>
    <dbReference type="NCBI Taxonomy" id="2608987"/>
    <lineage>
        <taxon>Bacteria</taxon>
        <taxon>Pseudomonadati</taxon>
        <taxon>Pseudomonadota</taxon>
        <taxon>Alphaproteobacteria</taxon>
        <taxon>Hyphomicrobiales</taxon>
        <taxon>Segnochrobactraceae</taxon>
        <taxon>Segnochrobactrum</taxon>
    </lineage>
</organism>
<evidence type="ECO:0000256" key="4">
    <source>
        <dbReference type="ARBA" id="ARBA00022692"/>
    </source>
</evidence>
<dbReference type="Pfam" id="PF21082">
    <property type="entry name" value="MS_channel_3rd"/>
    <property type="match status" value="1"/>
</dbReference>
<dbReference type="Proteomes" id="UP000332515">
    <property type="component" value="Unassembled WGS sequence"/>
</dbReference>
<feature type="region of interest" description="Disordered" evidence="7">
    <location>
        <begin position="736"/>
        <end position="755"/>
    </location>
</feature>
<feature type="transmembrane region" description="Helical" evidence="8">
    <location>
        <begin position="374"/>
        <end position="395"/>
    </location>
</feature>
<feature type="transmembrane region" description="Helical" evidence="8">
    <location>
        <begin position="323"/>
        <end position="344"/>
    </location>
</feature>
<sequence>MKSAISQALPSVRRGPRLSSRFWAWLAAVTVFVVVAGLFGGIARAQAPTAVAPAASAVKTSGSAPADAAAKPTADEIDAALKILQDDKIRATLISQLETLRTAAAATAPPAQDTSQIEMVGSAIVSYAGNAFAGVKDATGRLQYALQAIPALGHALVTSVTDPVQRASLVALIAIVFAAVGLGAVAWHAVNWLITKPREALALRGRHAAAGVRLMLAAVRVVLDLLPIAAFVAIAFATLGATKPTQAAEALALTIINAVVVSRVIGVFLRMVLAPTTPALRSVPLDDATAKQLFDSAVGTVALAVWGYFVLDSLYLFGLPPIVRWGLLFILGIVIAIFAIRFVWRWRKPFSRFLNGHVVPGRWDAPLARTFADFWHLVATLFILLFCSVFALQIAGGATVLLRGVITTLVVVNALFFLSAWLGRVAAKPPQPTSFFASLRGRQYRKLIFQVLTVALWAAAALLVLQGWKLHAIEFLLTQPGRVLLRSISVIATVSIGGLVVSEFANAEIEKRLRASEGNVLSARARTLLAFLRNIILVAIGVMVVLISLSELGIDIAPLLAGAGVIGLAIGFGAQTLVKDIITGIFILLEDQIQVDDVVDLGGGFSGSVEAMTIRTIRLRDETGTLQVIPFSSVTGVRNMTRGFAYSVFNIAVGYAEDVDRILALIGKLAAELKSDPKFGPLIAAQPEILGVDSLTETGYVVKGRFKTYAGRQWSVSREFNRRVKRLLDDEGIDRPSRRQTYTYSGDPNSVPPATVSAEAEEVAALANGEAAPMEASEAGKADGPAAKTGKPAVAKVGTDSEPKPPGARA</sequence>
<evidence type="ECO:0000259" key="11">
    <source>
        <dbReference type="Pfam" id="PF21088"/>
    </source>
</evidence>
<dbReference type="SUPFAM" id="SSF82861">
    <property type="entry name" value="Mechanosensitive channel protein MscS (YggB), transmembrane region"/>
    <property type="match status" value="1"/>
</dbReference>
<dbReference type="GO" id="GO:0008381">
    <property type="term" value="F:mechanosensitive monoatomic ion channel activity"/>
    <property type="evidence" value="ECO:0007669"/>
    <property type="project" value="InterPro"/>
</dbReference>
<reference evidence="12 13" key="1">
    <citation type="submission" date="2019-09" db="EMBL/GenBank/DDBJ databases">
        <title>Segnochrobactrum spirostomi gen. nov., sp. nov., isolated from the ciliate Spirostomum cf. yagiui and description of a novel family, Segnochrobactraceae fam. nov. within the order Rhizobiales of the class Alphaproteobacteria.</title>
        <authorList>
            <person name="Akter S."/>
            <person name="Shazib S.U.A."/>
            <person name="Shin M.K."/>
        </authorList>
    </citation>
    <scope>NUCLEOTIDE SEQUENCE [LARGE SCALE GENOMIC DNA]</scope>
    <source>
        <strain evidence="12 13">Sp-1</strain>
    </source>
</reference>
<evidence type="ECO:0000256" key="1">
    <source>
        <dbReference type="ARBA" id="ARBA00004651"/>
    </source>
</evidence>
<evidence type="ECO:0000256" key="8">
    <source>
        <dbReference type="SAM" id="Phobius"/>
    </source>
</evidence>
<dbReference type="InterPro" id="IPR049142">
    <property type="entry name" value="MS_channel_1st"/>
</dbReference>
<dbReference type="InterPro" id="IPR006685">
    <property type="entry name" value="MscS_channel_2nd"/>
</dbReference>
<feature type="transmembrane region" description="Helical" evidence="8">
    <location>
        <begin position="528"/>
        <end position="550"/>
    </location>
</feature>
<feature type="domain" description="Mechanosensitive ion channel MscS" evidence="9">
    <location>
        <begin position="576"/>
        <end position="642"/>
    </location>
</feature>
<dbReference type="InterPro" id="IPR010920">
    <property type="entry name" value="LSM_dom_sf"/>
</dbReference>
<feature type="domain" description="Mechanosensitive ion channel MscS C-terminal" evidence="10">
    <location>
        <begin position="648"/>
        <end position="734"/>
    </location>
</feature>
<comment type="similarity">
    <text evidence="2">Belongs to the MscS (TC 1.A.23) family.</text>
</comment>
<name>A0A6A7Y3F2_9HYPH</name>
<dbReference type="PANTHER" id="PTHR30460">
    <property type="entry name" value="MODERATE CONDUCTANCE MECHANOSENSITIVE CHANNEL YBIO"/>
    <property type="match status" value="1"/>
</dbReference>
<dbReference type="EMBL" id="VWNA01000001">
    <property type="protein sequence ID" value="MQT13286.1"/>
    <property type="molecule type" value="Genomic_DNA"/>
</dbReference>
<evidence type="ECO:0000256" key="2">
    <source>
        <dbReference type="ARBA" id="ARBA00008017"/>
    </source>
</evidence>
<feature type="transmembrane region" description="Helical" evidence="8">
    <location>
        <begin position="169"/>
        <end position="194"/>
    </location>
</feature>
<keyword evidence="4 8" id="KW-0812">Transmembrane</keyword>
<dbReference type="AlphaFoldDB" id="A0A6A7Y3F2"/>
<accession>A0A6A7Y3F2</accession>
<dbReference type="Pfam" id="PF21088">
    <property type="entry name" value="MS_channel_1st"/>
    <property type="match status" value="1"/>
</dbReference>
<keyword evidence="6 8" id="KW-0472">Membrane</keyword>
<evidence type="ECO:0000256" key="6">
    <source>
        <dbReference type="ARBA" id="ARBA00023136"/>
    </source>
</evidence>
<evidence type="ECO:0000313" key="13">
    <source>
        <dbReference type="Proteomes" id="UP000332515"/>
    </source>
</evidence>
<dbReference type="Gene3D" id="1.10.287.1260">
    <property type="match status" value="1"/>
</dbReference>
<dbReference type="InterPro" id="IPR049278">
    <property type="entry name" value="MS_channel_C"/>
</dbReference>
<dbReference type="InterPro" id="IPR045276">
    <property type="entry name" value="YbiO_bact"/>
</dbReference>
<keyword evidence="3" id="KW-1003">Cell membrane</keyword>
<evidence type="ECO:0000313" key="12">
    <source>
        <dbReference type="EMBL" id="MQT13286.1"/>
    </source>
</evidence>
<proteinExistence type="inferred from homology"/>
<dbReference type="InterPro" id="IPR011066">
    <property type="entry name" value="MscS_channel_C_sf"/>
</dbReference>
<feature type="transmembrane region" description="Helical" evidence="8">
    <location>
        <begin position="488"/>
        <end position="507"/>
    </location>
</feature>
<dbReference type="InterPro" id="IPR011014">
    <property type="entry name" value="MscS_channel_TM-2"/>
</dbReference>
<feature type="transmembrane region" description="Helical" evidence="8">
    <location>
        <begin position="556"/>
        <end position="578"/>
    </location>
</feature>
<dbReference type="InterPro" id="IPR023408">
    <property type="entry name" value="MscS_beta-dom_sf"/>
</dbReference>
<dbReference type="GO" id="GO:0005886">
    <property type="term" value="C:plasma membrane"/>
    <property type="evidence" value="ECO:0007669"/>
    <property type="project" value="UniProtKB-SubCell"/>
</dbReference>
<dbReference type="RefSeq" id="WP_153481499.1">
    <property type="nucleotide sequence ID" value="NZ_VWNA01000001.1"/>
</dbReference>
<keyword evidence="13" id="KW-1185">Reference proteome</keyword>
<keyword evidence="5 8" id="KW-1133">Transmembrane helix</keyword>
<dbReference type="Gene3D" id="2.30.30.60">
    <property type="match status" value="1"/>
</dbReference>
<feature type="domain" description="Mechanosensitive ion channel transmembrane helices 2/3" evidence="11">
    <location>
        <begin position="534"/>
        <end position="575"/>
    </location>
</feature>
<evidence type="ECO:0000259" key="9">
    <source>
        <dbReference type="Pfam" id="PF00924"/>
    </source>
</evidence>
<comment type="caution">
    <text evidence="12">The sequence shown here is derived from an EMBL/GenBank/DDBJ whole genome shotgun (WGS) entry which is preliminary data.</text>
</comment>
<dbReference type="SUPFAM" id="SSF82689">
    <property type="entry name" value="Mechanosensitive channel protein MscS (YggB), C-terminal domain"/>
    <property type="match status" value="1"/>
</dbReference>
<evidence type="ECO:0000256" key="3">
    <source>
        <dbReference type="ARBA" id="ARBA00022475"/>
    </source>
</evidence>
<feature type="transmembrane region" description="Helical" evidence="8">
    <location>
        <begin position="401"/>
        <end position="426"/>
    </location>
</feature>
<gene>
    <name evidence="12" type="ORF">F0357_11660</name>
</gene>
<dbReference type="SUPFAM" id="SSF50182">
    <property type="entry name" value="Sm-like ribonucleoproteins"/>
    <property type="match status" value="1"/>
</dbReference>
<feature type="transmembrane region" description="Helical" evidence="8">
    <location>
        <begin position="22"/>
        <end position="43"/>
    </location>
</feature>
<feature type="compositionally biased region" description="Polar residues" evidence="7">
    <location>
        <begin position="739"/>
        <end position="748"/>
    </location>
</feature>
<dbReference type="PANTHER" id="PTHR30460:SF0">
    <property type="entry name" value="MODERATE CONDUCTANCE MECHANOSENSITIVE CHANNEL YBIO"/>
    <property type="match status" value="1"/>
</dbReference>
<evidence type="ECO:0000256" key="7">
    <source>
        <dbReference type="SAM" id="MobiDB-lite"/>
    </source>
</evidence>